<accession>A0A8D8DKR0</accession>
<protein>
    <submittedName>
        <fullName evidence="1">(northern house mosquito) hypothetical protein</fullName>
    </submittedName>
</protein>
<reference evidence="1" key="1">
    <citation type="submission" date="2021-05" db="EMBL/GenBank/DDBJ databases">
        <authorList>
            <person name="Alioto T."/>
            <person name="Alioto T."/>
            <person name="Gomez Garrido J."/>
        </authorList>
    </citation>
    <scope>NUCLEOTIDE SEQUENCE</scope>
</reference>
<evidence type="ECO:0000313" key="1">
    <source>
        <dbReference type="EMBL" id="CAG6513608.1"/>
    </source>
</evidence>
<dbReference type="AlphaFoldDB" id="A0A8D8DKR0"/>
<dbReference type="EMBL" id="HBUE01168094">
    <property type="protein sequence ID" value="CAG6513608.1"/>
    <property type="molecule type" value="Transcribed_RNA"/>
</dbReference>
<dbReference type="EMBL" id="HBUE01273421">
    <property type="protein sequence ID" value="CAG6565080.1"/>
    <property type="molecule type" value="Transcribed_RNA"/>
</dbReference>
<organism evidence="1">
    <name type="scientific">Culex pipiens</name>
    <name type="common">House mosquito</name>
    <dbReference type="NCBI Taxonomy" id="7175"/>
    <lineage>
        <taxon>Eukaryota</taxon>
        <taxon>Metazoa</taxon>
        <taxon>Ecdysozoa</taxon>
        <taxon>Arthropoda</taxon>
        <taxon>Hexapoda</taxon>
        <taxon>Insecta</taxon>
        <taxon>Pterygota</taxon>
        <taxon>Neoptera</taxon>
        <taxon>Endopterygota</taxon>
        <taxon>Diptera</taxon>
        <taxon>Nematocera</taxon>
        <taxon>Culicoidea</taxon>
        <taxon>Culicidae</taxon>
        <taxon>Culicinae</taxon>
        <taxon>Culicini</taxon>
        <taxon>Culex</taxon>
        <taxon>Culex</taxon>
    </lineage>
</organism>
<name>A0A8D8DKR0_CULPI</name>
<proteinExistence type="predicted"/>
<sequence>MSPDRSLTEPCWACNRHRCPRACATAIGTTPTAAWDRVMTCRCALDHRPSTVPAACRIRINRSATTGNARRNPCSARCAGQLKFTAPLRDGFQIPKHVPFTTPARVRTGCRTSTSVRPATFSTRKLRFARRSKPTRTA</sequence>